<sequence length="606" mass="69378">MNQRNHGWIVFLRGSAVFLCLLLASCGRQELDTLRFEDEQVLYGQTSRIQGFDPAKSGDVASSMVISRMYEGLLQYSYLKRPYQVEPLLAESLPTVSEDGLTYTFKIRNGIFFQDDPCFPDGKGRELTAEDFVYAIKRVADVKNASSGYWAFNRRIVGLDDFRASSAEAEPTDYDAVVEGLRALDDHTLQIQLTGPYPQLLWILAMHYSFAVPREAVEAYGDDFVNHPVGTGPFILHRWKRNYRVEFVRNPKWAETGRVELYPTEGSAQDRAAGLLEDAGKPIPFLDRIVQYVVDDSTTAWMMFLSGHFSFSSISRDNWDVVITPDKELVDDLQKQKIRLLASPTLDLFYIGFNMDDPVVGRNRKLRQALSCAYNPEVMVQYYNGRITPVYGPVPDPLAGFKPEPTAYSYNPEKAKRLLAEAGYPDGIDPETGRRLEVTLELGSAGGDTSQQIDLLIDMFDQVGIVLKASYNNWPTFLDKMDRRQAQLFQLGWVADYPDPENFLQLFYSANVSPGPNHANYVNPEFDALYEKIRFLLPGEEKDRLCKQMADIIIEDCPWIFMHQPMSYALVHNWLENYKPHDFPYGMTKYRRADNKLWNQWKAENK</sequence>
<dbReference type="GO" id="GO:1904680">
    <property type="term" value="F:peptide transmembrane transporter activity"/>
    <property type="evidence" value="ECO:0007669"/>
    <property type="project" value="TreeGrafter"/>
</dbReference>
<protein>
    <submittedName>
        <fullName evidence="6">ABC transporter substrate-binding protein</fullName>
    </submittedName>
</protein>
<dbReference type="Proteomes" id="UP000464954">
    <property type="component" value="Chromosome"/>
</dbReference>
<comment type="subcellular location">
    <subcellularLocation>
        <location evidence="1">Cell envelope</location>
    </subcellularLocation>
</comment>
<feature type="domain" description="Solute-binding protein family 5" evidence="5">
    <location>
        <begin position="84"/>
        <end position="511"/>
    </location>
</feature>
<evidence type="ECO:0000313" key="7">
    <source>
        <dbReference type="Proteomes" id="UP000464954"/>
    </source>
</evidence>
<dbReference type="RefSeq" id="WP_160627633.1">
    <property type="nucleotide sequence ID" value="NZ_CP047593.1"/>
</dbReference>
<keyword evidence="7" id="KW-1185">Reference proteome</keyword>
<dbReference type="GO" id="GO:0030288">
    <property type="term" value="C:outer membrane-bounded periplasmic space"/>
    <property type="evidence" value="ECO:0007669"/>
    <property type="project" value="UniProtKB-ARBA"/>
</dbReference>
<name>A0A6P1M772_9BACT</name>
<dbReference type="Pfam" id="PF00496">
    <property type="entry name" value="SBP_bac_5"/>
    <property type="match status" value="1"/>
</dbReference>
<dbReference type="GO" id="GO:0043190">
    <property type="term" value="C:ATP-binding cassette (ABC) transporter complex"/>
    <property type="evidence" value="ECO:0007669"/>
    <property type="project" value="InterPro"/>
</dbReference>
<evidence type="ECO:0000256" key="3">
    <source>
        <dbReference type="ARBA" id="ARBA00022448"/>
    </source>
</evidence>
<dbReference type="AlphaFoldDB" id="A0A6P1M772"/>
<evidence type="ECO:0000259" key="5">
    <source>
        <dbReference type="Pfam" id="PF00496"/>
    </source>
</evidence>
<accession>A0A6P1M772</accession>
<dbReference type="Gene3D" id="3.90.76.10">
    <property type="entry name" value="Dipeptide-binding Protein, Domain 1"/>
    <property type="match status" value="1"/>
</dbReference>
<comment type="similarity">
    <text evidence="2">Belongs to the bacterial solute-binding protein 5 family.</text>
</comment>
<keyword evidence="4" id="KW-0732">Signal</keyword>
<evidence type="ECO:0000313" key="6">
    <source>
        <dbReference type="EMBL" id="QHI68883.1"/>
    </source>
</evidence>
<evidence type="ECO:0000256" key="4">
    <source>
        <dbReference type="ARBA" id="ARBA00022729"/>
    </source>
</evidence>
<dbReference type="Gene3D" id="3.10.105.10">
    <property type="entry name" value="Dipeptide-binding Protein, Domain 3"/>
    <property type="match status" value="1"/>
</dbReference>
<dbReference type="InterPro" id="IPR000914">
    <property type="entry name" value="SBP_5_dom"/>
</dbReference>
<organism evidence="6 7">
    <name type="scientific">Tichowtungia aerotolerans</name>
    <dbReference type="NCBI Taxonomy" id="2697043"/>
    <lineage>
        <taxon>Bacteria</taxon>
        <taxon>Pseudomonadati</taxon>
        <taxon>Kiritimatiellota</taxon>
        <taxon>Tichowtungiia</taxon>
        <taxon>Tichowtungiales</taxon>
        <taxon>Tichowtungiaceae</taxon>
        <taxon>Tichowtungia</taxon>
    </lineage>
</organism>
<dbReference type="KEGG" id="taer:GT409_05260"/>
<evidence type="ECO:0000256" key="1">
    <source>
        <dbReference type="ARBA" id="ARBA00004196"/>
    </source>
</evidence>
<dbReference type="PROSITE" id="PS51257">
    <property type="entry name" value="PROKAR_LIPOPROTEIN"/>
    <property type="match status" value="1"/>
</dbReference>
<dbReference type="GO" id="GO:0015833">
    <property type="term" value="P:peptide transport"/>
    <property type="evidence" value="ECO:0007669"/>
    <property type="project" value="TreeGrafter"/>
</dbReference>
<dbReference type="InterPro" id="IPR039424">
    <property type="entry name" value="SBP_5"/>
</dbReference>
<evidence type="ECO:0000256" key="2">
    <source>
        <dbReference type="ARBA" id="ARBA00005695"/>
    </source>
</evidence>
<dbReference type="PANTHER" id="PTHR30290:SF10">
    <property type="entry name" value="PERIPLASMIC OLIGOPEPTIDE-BINDING PROTEIN-RELATED"/>
    <property type="match status" value="1"/>
</dbReference>
<gene>
    <name evidence="6" type="ORF">GT409_05260</name>
</gene>
<dbReference type="InterPro" id="IPR030678">
    <property type="entry name" value="Peptide/Ni-bd"/>
</dbReference>
<keyword evidence="3" id="KW-0813">Transport</keyword>
<dbReference type="Gene3D" id="3.40.190.10">
    <property type="entry name" value="Periplasmic binding protein-like II"/>
    <property type="match status" value="1"/>
</dbReference>
<dbReference type="PIRSF" id="PIRSF002741">
    <property type="entry name" value="MppA"/>
    <property type="match status" value="1"/>
</dbReference>
<proteinExistence type="inferred from homology"/>
<dbReference type="PANTHER" id="PTHR30290">
    <property type="entry name" value="PERIPLASMIC BINDING COMPONENT OF ABC TRANSPORTER"/>
    <property type="match status" value="1"/>
</dbReference>
<reference evidence="6 7" key="1">
    <citation type="submission" date="2020-01" db="EMBL/GenBank/DDBJ databases">
        <title>Ponticoccus aerotolerans gen. nov., sp. nov., an anaerobic bacterium and proposal of Ponticoccusceae fam. nov., Ponticoccusles ord. nov. and Ponticoccuse classis nov. in the phylum Kiritimatiellaeota.</title>
        <authorList>
            <person name="Zhou L.Y."/>
            <person name="Du Z.J."/>
        </authorList>
    </citation>
    <scope>NUCLEOTIDE SEQUENCE [LARGE SCALE GENOMIC DNA]</scope>
    <source>
        <strain evidence="6 7">S-5007</strain>
    </source>
</reference>
<dbReference type="EMBL" id="CP047593">
    <property type="protein sequence ID" value="QHI68883.1"/>
    <property type="molecule type" value="Genomic_DNA"/>
</dbReference>
<dbReference type="SUPFAM" id="SSF53850">
    <property type="entry name" value="Periplasmic binding protein-like II"/>
    <property type="match status" value="1"/>
</dbReference>